<dbReference type="PANTHER" id="PTHR11006">
    <property type="entry name" value="PROTEIN ARGININE N-METHYLTRANSFERASE"/>
    <property type="match status" value="1"/>
</dbReference>
<evidence type="ECO:0000256" key="2">
    <source>
        <dbReference type="ARBA" id="ARBA00004496"/>
    </source>
</evidence>
<evidence type="ECO:0000256" key="5">
    <source>
        <dbReference type="ARBA" id="ARBA00022603"/>
    </source>
</evidence>
<proteinExistence type="predicted"/>
<dbReference type="Pfam" id="PF22528">
    <property type="entry name" value="PRMT_C"/>
    <property type="match status" value="1"/>
</dbReference>
<keyword evidence="11" id="KW-0539">Nucleus</keyword>
<name>A0A3M7RTX2_BRAPC</name>
<keyword evidence="4" id="KW-0963">Cytoplasm</keyword>
<keyword evidence="10" id="KW-0804">Transcription</keyword>
<protein>
    <recommendedName>
        <fullName evidence="3">type I protein arginine methyltransferase</fullName>
        <ecNumber evidence="3">2.1.1.319</ecNumber>
    </recommendedName>
</protein>
<gene>
    <name evidence="16" type="ORF">BpHYR1_053467</name>
</gene>
<evidence type="ECO:0000256" key="12">
    <source>
        <dbReference type="ARBA" id="ARBA00049086"/>
    </source>
</evidence>
<feature type="compositionally biased region" description="Basic and acidic residues" evidence="14">
    <location>
        <begin position="509"/>
        <end position="519"/>
    </location>
</feature>
<evidence type="ECO:0000256" key="13">
    <source>
        <dbReference type="PROSITE-ProRule" id="PRU01015"/>
    </source>
</evidence>
<dbReference type="PANTHER" id="PTHR11006:SF10">
    <property type="entry name" value="HISTONE-ARGININE METHYLTRANSFERASE CARMER-RELATED"/>
    <property type="match status" value="1"/>
</dbReference>
<evidence type="ECO:0000256" key="9">
    <source>
        <dbReference type="ARBA" id="ARBA00023015"/>
    </source>
</evidence>
<comment type="caution">
    <text evidence="16">The sequence shown here is derived from an EMBL/GenBank/DDBJ whole genome shotgun (WGS) entry which is preliminary data.</text>
</comment>
<keyword evidence="7 13" id="KW-0949">S-adenosyl-L-methionine</keyword>
<dbReference type="Gene3D" id="2.30.29.30">
    <property type="entry name" value="Pleckstrin-homology domain (PH domain)/Phosphotyrosine-binding domain (PTB)"/>
    <property type="match status" value="1"/>
</dbReference>
<dbReference type="GO" id="GO:0032259">
    <property type="term" value="P:methylation"/>
    <property type="evidence" value="ECO:0007669"/>
    <property type="project" value="UniProtKB-KW"/>
</dbReference>
<dbReference type="GO" id="GO:0070611">
    <property type="term" value="F:histone H3R2 methyltransferase activity"/>
    <property type="evidence" value="ECO:0007669"/>
    <property type="project" value="TreeGrafter"/>
</dbReference>
<dbReference type="InterPro" id="IPR055135">
    <property type="entry name" value="PRMT_dom"/>
</dbReference>
<dbReference type="Gene3D" id="2.70.160.11">
    <property type="entry name" value="Hnrnp arginine n-methyltransferase1"/>
    <property type="match status" value="1"/>
</dbReference>
<dbReference type="PROSITE" id="PS51678">
    <property type="entry name" value="SAM_MT_PRMT"/>
    <property type="match status" value="1"/>
</dbReference>
<dbReference type="InterPro" id="IPR025799">
    <property type="entry name" value="Arg_MeTrfase"/>
</dbReference>
<evidence type="ECO:0000256" key="11">
    <source>
        <dbReference type="ARBA" id="ARBA00023242"/>
    </source>
</evidence>
<dbReference type="EMBL" id="REGN01002674">
    <property type="protein sequence ID" value="RNA26788.1"/>
    <property type="molecule type" value="Genomic_DNA"/>
</dbReference>
<dbReference type="AlphaFoldDB" id="A0A3M7RTX2"/>
<dbReference type="OrthoDB" id="7848332at2759"/>
<evidence type="ECO:0000256" key="6">
    <source>
        <dbReference type="ARBA" id="ARBA00022679"/>
    </source>
</evidence>
<keyword evidence="17" id="KW-1185">Reference proteome</keyword>
<evidence type="ECO:0000313" key="17">
    <source>
        <dbReference type="Proteomes" id="UP000276133"/>
    </source>
</evidence>
<dbReference type="InterPro" id="IPR011993">
    <property type="entry name" value="PH-like_dom_sf"/>
</dbReference>
<comment type="catalytic activity">
    <reaction evidence="12">
        <text>L-arginyl-[protein] + 2 S-adenosyl-L-methionine = N(omega),N(omega)-dimethyl-L-arginyl-[protein] + 2 S-adenosyl-L-homocysteine + 2 H(+)</text>
        <dbReference type="Rhea" id="RHEA:48096"/>
        <dbReference type="Rhea" id="RHEA-COMP:10532"/>
        <dbReference type="Rhea" id="RHEA-COMP:11991"/>
        <dbReference type="ChEBI" id="CHEBI:15378"/>
        <dbReference type="ChEBI" id="CHEBI:29965"/>
        <dbReference type="ChEBI" id="CHEBI:57856"/>
        <dbReference type="ChEBI" id="CHEBI:59789"/>
        <dbReference type="ChEBI" id="CHEBI:61897"/>
        <dbReference type="EC" id="2.1.1.319"/>
    </reaction>
</comment>
<evidence type="ECO:0000259" key="15">
    <source>
        <dbReference type="Pfam" id="PF22528"/>
    </source>
</evidence>
<dbReference type="Gene3D" id="3.40.50.150">
    <property type="entry name" value="Vaccinia Virus protein VP39"/>
    <property type="match status" value="1"/>
</dbReference>
<dbReference type="SUPFAM" id="SSF53335">
    <property type="entry name" value="S-adenosyl-L-methionine-dependent methyltransferases"/>
    <property type="match status" value="1"/>
</dbReference>
<evidence type="ECO:0000256" key="3">
    <source>
        <dbReference type="ARBA" id="ARBA00011925"/>
    </source>
</evidence>
<dbReference type="GO" id="GO:0005634">
    <property type="term" value="C:nucleus"/>
    <property type="evidence" value="ECO:0007669"/>
    <property type="project" value="UniProtKB-SubCell"/>
</dbReference>
<organism evidence="16 17">
    <name type="scientific">Brachionus plicatilis</name>
    <name type="common">Marine rotifer</name>
    <name type="synonym">Brachionus muelleri</name>
    <dbReference type="NCBI Taxonomy" id="10195"/>
    <lineage>
        <taxon>Eukaryota</taxon>
        <taxon>Metazoa</taxon>
        <taxon>Spiralia</taxon>
        <taxon>Gnathifera</taxon>
        <taxon>Rotifera</taxon>
        <taxon>Eurotatoria</taxon>
        <taxon>Monogononta</taxon>
        <taxon>Pseudotrocha</taxon>
        <taxon>Ploima</taxon>
        <taxon>Brachionidae</taxon>
        <taxon>Brachionus</taxon>
    </lineage>
</organism>
<reference evidence="16 17" key="1">
    <citation type="journal article" date="2018" name="Sci. Rep.">
        <title>Genomic signatures of local adaptation to the degree of environmental predictability in rotifers.</title>
        <authorList>
            <person name="Franch-Gras L."/>
            <person name="Hahn C."/>
            <person name="Garcia-Roger E.M."/>
            <person name="Carmona M.J."/>
            <person name="Serra M."/>
            <person name="Gomez A."/>
        </authorList>
    </citation>
    <scope>NUCLEOTIDE SEQUENCE [LARGE SCALE GENOMIC DNA]</scope>
    <source>
        <strain evidence="16">HYR1</strain>
    </source>
</reference>
<keyword evidence="5 13" id="KW-0489">Methyltransferase</keyword>
<dbReference type="Pfam" id="PF11531">
    <property type="entry name" value="CARM1"/>
    <property type="match status" value="1"/>
</dbReference>
<evidence type="ECO:0000256" key="4">
    <source>
        <dbReference type="ARBA" id="ARBA00022490"/>
    </source>
</evidence>
<dbReference type="EC" id="2.1.1.319" evidence="3"/>
<dbReference type="GO" id="GO:0005737">
    <property type="term" value="C:cytoplasm"/>
    <property type="evidence" value="ECO:0007669"/>
    <property type="project" value="UniProtKB-SubCell"/>
</dbReference>
<sequence>MSQSLKIDFVILSKLDKEGSLNLLHAKPLSLELLNQVPDSALIFSEDKKTGLFKYAVGKEVEYAKLGTNKVIINTNTDSIGIQFAKECEKCQFLATLAEIRNGKKNSLFEQRTEESSAVQYFQFYSLLSQQQNMMQDYVRTATYQRAIFDNSVDFEGKVVLDVGAGSGILSFFAAQAGAAKVYAVEASSMAQHATSLVKANGMSAKIKVVAGKIEDIDLPEKVDVIISEPMGYMLLNERMLESYLHAKKFLKPNGKMYPTQGDMYVAPFTDEALFMEQAAKANFWTQNSFYGIDLSVLKPVAFEEYFKQPVVDTFDPRIIISPPVKHTIDFLTATEEDLLSIEIPVKFDVQAASVVHGLAFWFDVAFIGTTTQTWLSTAPTQPLTHWYQVRCLFPQPFLVTRAAQLVGKVSLKTNKRQSYDVSMMVTVEGSTQVFSNTLDLKNPYFRYNGQVALPAGHFHESPTEYYLNQYSTMVNQSQGYQQQSQDNLSNQLADTQFFNGSHKNGHSNHVEKTAHAAH</sequence>
<evidence type="ECO:0000256" key="8">
    <source>
        <dbReference type="ARBA" id="ARBA00022853"/>
    </source>
</evidence>
<dbReference type="InterPro" id="IPR029063">
    <property type="entry name" value="SAM-dependent_MTases_sf"/>
</dbReference>
<dbReference type="CDD" id="cd02440">
    <property type="entry name" value="AdoMet_MTases"/>
    <property type="match status" value="1"/>
</dbReference>
<dbReference type="Pfam" id="PF06325">
    <property type="entry name" value="PrmA"/>
    <property type="match status" value="1"/>
</dbReference>
<dbReference type="STRING" id="10195.A0A3M7RTX2"/>
<comment type="subcellular location">
    <subcellularLocation>
        <location evidence="2">Cytoplasm</location>
    </subcellularLocation>
    <subcellularLocation>
        <location evidence="1">Nucleus</location>
    </subcellularLocation>
</comment>
<feature type="domain" description="Protein arginine N-methyltransferase" evidence="15">
    <location>
        <begin position="262"/>
        <end position="424"/>
    </location>
</feature>
<accession>A0A3M7RTX2</accession>
<evidence type="ECO:0000313" key="16">
    <source>
        <dbReference type="EMBL" id="RNA26788.1"/>
    </source>
</evidence>
<dbReference type="GO" id="GO:0035242">
    <property type="term" value="F:protein-arginine omega-N asymmetric methyltransferase activity"/>
    <property type="evidence" value="ECO:0007669"/>
    <property type="project" value="UniProtKB-EC"/>
</dbReference>
<evidence type="ECO:0000256" key="7">
    <source>
        <dbReference type="ARBA" id="ARBA00022691"/>
    </source>
</evidence>
<dbReference type="Proteomes" id="UP000276133">
    <property type="component" value="Unassembled WGS sequence"/>
</dbReference>
<evidence type="ECO:0000256" key="14">
    <source>
        <dbReference type="SAM" id="MobiDB-lite"/>
    </source>
</evidence>
<dbReference type="FunFam" id="3.40.50.150:FF:000031">
    <property type="entry name" value="Putative Histone-arginine methyltransferase CARM1"/>
    <property type="match status" value="1"/>
</dbReference>
<keyword evidence="8" id="KW-0156">Chromatin regulator</keyword>
<keyword evidence="9" id="KW-0805">Transcription regulation</keyword>
<evidence type="ECO:0000256" key="1">
    <source>
        <dbReference type="ARBA" id="ARBA00004123"/>
    </source>
</evidence>
<feature type="region of interest" description="Disordered" evidence="14">
    <location>
        <begin position="497"/>
        <end position="519"/>
    </location>
</feature>
<keyword evidence="6 13" id="KW-0808">Transferase</keyword>
<evidence type="ECO:0000256" key="10">
    <source>
        <dbReference type="ARBA" id="ARBA00023163"/>
    </source>
</evidence>